<dbReference type="PROSITE" id="PS51782">
    <property type="entry name" value="LYSM"/>
    <property type="match status" value="1"/>
</dbReference>
<dbReference type="InterPro" id="IPR009045">
    <property type="entry name" value="Zn_M74/Hedgehog-like"/>
</dbReference>
<dbReference type="EMBL" id="AP012319">
    <property type="protein sequence ID" value="BAL87096.1"/>
    <property type="molecule type" value="Genomic_DNA"/>
</dbReference>
<evidence type="ECO:0000256" key="1">
    <source>
        <dbReference type="SAM" id="SignalP"/>
    </source>
</evidence>
<dbReference type="KEGG" id="ams:AMIS_18760"/>
<name>I0H259_ACTM4</name>
<dbReference type="GO" id="GO:0008233">
    <property type="term" value="F:peptidase activity"/>
    <property type="evidence" value="ECO:0007669"/>
    <property type="project" value="InterPro"/>
</dbReference>
<dbReference type="SMART" id="SM00257">
    <property type="entry name" value="LysM"/>
    <property type="match status" value="1"/>
</dbReference>
<gene>
    <name evidence="3" type="ordered locus">AMIS_18760</name>
</gene>
<evidence type="ECO:0000313" key="4">
    <source>
        <dbReference type="Proteomes" id="UP000007882"/>
    </source>
</evidence>
<feature type="signal peptide" evidence="1">
    <location>
        <begin position="1"/>
        <end position="20"/>
    </location>
</feature>
<dbReference type="InterPro" id="IPR018392">
    <property type="entry name" value="LysM"/>
</dbReference>
<dbReference type="Pfam" id="PF01476">
    <property type="entry name" value="LysM"/>
    <property type="match status" value="1"/>
</dbReference>
<dbReference type="OrthoDB" id="9799970at2"/>
<dbReference type="Gene3D" id="3.10.350.10">
    <property type="entry name" value="LysM domain"/>
    <property type="match status" value="1"/>
</dbReference>
<dbReference type="RefSeq" id="WP_014441991.1">
    <property type="nucleotide sequence ID" value="NC_017093.1"/>
</dbReference>
<sequence length="260" mass="29245">MWKIVSVALLVLFPAVPSPAAAEPAAHIVQPGDTLWGVAEKYGARVSDLRAWNALGSYDTLRADGMLRLDTPRAPLPEFRTRAETVTEKEANGSVGRKCPVPPAELRRIWVRYIDFQGRVHNGSLIMHETLVAATQRAFAQLYRWRFPIMVMQPASVNTPGLTDRSVLTSGYECRFVAGTTKWSQHSYGRAVDVNPRQNPMIRGDYLDPPNTERWLARENYWPGMVHENGAVEAFTANGFAWGGRWKSLKDYMHFSTTNL</sequence>
<dbReference type="Gene3D" id="3.30.1380.10">
    <property type="match status" value="1"/>
</dbReference>
<protein>
    <recommendedName>
        <fullName evidence="2">LysM domain-containing protein</fullName>
    </recommendedName>
</protein>
<keyword evidence="1" id="KW-0732">Signal</keyword>
<feature type="chain" id="PRO_5039293960" description="LysM domain-containing protein" evidence="1">
    <location>
        <begin position="21"/>
        <end position="260"/>
    </location>
</feature>
<dbReference type="STRING" id="512565.AMIS_18760"/>
<dbReference type="AlphaFoldDB" id="I0H259"/>
<dbReference type="Pfam" id="PF13539">
    <property type="entry name" value="Peptidase_M15_4"/>
    <property type="match status" value="1"/>
</dbReference>
<dbReference type="InterPro" id="IPR039561">
    <property type="entry name" value="Peptidase_M15C"/>
</dbReference>
<dbReference type="eggNOG" id="COG3921">
    <property type="taxonomic scope" value="Bacteria"/>
</dbReference>
<feature type="domain" description="LysM" evidence="2">
    <location>
        <begin position="25"/>
        <end position="69"/>
    </location>
</feature>
<reference evidence="3 4" key="1">
    <citation type="submission" date="2012-02" db="EMBL/GenBank/DDBJ databases">
        <title>Complete genome sequence of Actinoplanes missouriensis 431 (= NBRC 102363).</title>
        <authorList>
            <person name="Ohnishi Y."/>
            <person name="Ishikawa J."/>
            <person name="Sekine M."/>
            <person name="Hosoyama A."/>
            <person name="Harada T."/>
            <person name="Narita H."/>
            <person name="Hata T."/>
            <person name="Konno Y."/>
            <person name="Tutikane K."/>
            <person name="Fujita N."/>
            <person name="Horinouchi S."/>
            <person name="Hayakawa M."/>
        </authorList>
    </citation>
    <scope>NUCLEOTIDE SEQUENCE [LARGE SCALE GENOMIC DNA]</scope>
    <source>
        <strain evidence="4">ATCC 14538 / DSM 43046 / CBS 188.64 / JCM 3121 / NBRC 102363 / NCIMB 12654 / NRRL B-3342 / UNCC 431</strain>
    </source>
</reference>
<keyword evidence="4" id="KW-1185">Reference proteome</keyword>
<dbReference type="CDD" id="cd00118">
    <property type="entry name" value="LysM"/>
    <property type="match status" value="1"/>
</dbReference>
<dbReference type="SUPFAM" id="SSF55166">
    <property type="entry name" value="Hedgehog/DD-peptidase"/>
    <property type="match status" value="1"/>
</dbReference>
<evidence type="ECO:0000259" key="2">
    <source>
        <dbReference type="PROSITE" id="PS51782"/>
    </source>
</evidence>
<proteinExistence type="predicted"/>
<accession>I0H259</accession>
<dbReference type="Proteomes" id="UP000007882">
    <property type="component" value="Chromosome"/>
</dbReference>
<dbReference type="eggNOG" id="COG1388">
    <property type="taxonomic scope" value="Bacteria"/>
</dbReference>
<evidence type="ECO:0000313" key="3">
    <source>
        <dbReference type="EMBL" id="BAL87096.1"/>
    </source>
</evidence>
<dbReference type="SUPFAM" id="SSF54106">
    <property type="entry name" value="LysM domain"/>
    <property type="match status" value="1"/>
</dbReference>
<dbReference type="InterPro" id="IPR036779">
    <property type="entry name" value="LysM_dom_sf"/>
</dbReference>
<organism evidence="3 4">
    <name type="scientific">Actinoplanes missouriensis (strain ATCC 14538 / DSM 43046 / CBS 188.64 / JCM 3121 / NBRC 102363 / NCIMB 12654 / NRRL B-3342 / UNCC 431)</name>
    <dbReference type="NCBI Taxonomy" id="512565"/>
    <lineage>
        <taxon>Bacteria</taxon>
        <taxon>Bacillati</taxon>
        <taxon>Actinomycetota</taxon>
        <taxon>Actinomycetes</taxon>
        <taxon>Micromonosporales</taxon>
        <taxon>Micromonosporaceae</taxon>
        <taxon>Actinoplanes</taxon>
    </lineage>
</organism>
<dbReference type="HOGENOM" id="CLU_066235_2_0_11"/>
<dbReference type="PATRIC" id="fig|512565.3.peg.1887"/>